<dbReference type="GO" id="GO:0005634">
    <property type="term" value="C:nucleus"/>
    <property type="evidence" value="ECO:0007669"/>
    <property type="project" value="TreeGrafter"/>
</dbReference>
<dbReference type="Pfam" id="PF05368">
    <property type="entry name" value="NmrA"/>
    <property type="match status" value="1"/>
</dbReference>
<protein>
    <recommendedName>
        <fullName evidence="3">NmrA-like domain-containing protein</fullName>
    </recommendedName>
</protein>
<feature type="domain" description="NmrA-like" evidence="3">
    <location>
        <begin position="10"/>
        <end position="264"/>
    </location>
</feature>
<dbReference type="PANTHER" id="PTHR42748">
    <property type="entry name" value="NITROGEN METABOLITE REPRESSION PROTEIN NMRA FAMILY MEMBER"/>
    <property type="match status" value="1"/>
</dbReference>
<keyword evidence="5" id="KW-1185">Reference proteome</keyword>
<dbReference type="PANTHER" id="PTHR42748:SF26">
    <property type="entry name" value="NMRA-LIKE DOMAIN-CONTAINING PROTEIN"/>
    <property type="match status" value="1"/>
</dbReference>
<sequence length="328" mass="36320">MAQNRYDGGLVVVLGATGVQGGAVLRYFAQESKALSHSFRLRGLTRDPTSDAAQALSRAGVKMVKGDLDDVSSLHQAFEGATHIFANTDSNRIMWDATRHPEYLAQGQSPAEYGAAIEKRHGAKIVEAAAAVPTLRRIVYSGLASPRRWSEGGYSKVAMFDVKEEIADMFRARRELQRKFSVVMVGFYASDAALMPEVYAPEKLLDGHYEVAMHMAGDVPVPIADVETDLGNWVAALFQADPGVVLVGASECLTWQQWLELWGDHNRVMTTYRRASTDEVAPGTEDFMRRLSKSLNSSRRSDLRVEWITPSIRHSFDQWASQSGQHQS</sequence>
<gene>
    <name evidence="4" type="ORF">H2200_004807</name>
</gene>
<dbReference type="SUPFAM" id="SSF51735">
    <property type="entry name" value="NAD(P)-binding Rossmann-fold domains"/>
    <property type="match status" value="1"/>
</dbReference>
<accession>A0AA38XDS6</accession>
<dbReference type="AlphaFoldDB" id="A0AA38XDS6"/>
<keyword evidence="2" id="KW-0521">NADP</keyword>
<name>A0AA38XDS6_9EURO</name>
<dbReference type="EMBL" id="JAPDRK010000006">
    <property type="protein sequence ID" value="KAJ9611623.1"/>
    <property type="molecule type" value="Genomic_DNA"/>
</dbReference>
<dbReference type="Gene3D" id="3.90.25.10">
    <property type="entry name" value="UDP-galactose 4-epimerase, domain 1"/>
    <property type="match status" value="1"/>
</dbReference>
<evidence type="ECO:0000259" key="3">
    <source>
        <dbReference type="Pfam" id="PF05368"/>
    </source>
</evidence>
<dbReference type="InterPro" id="IPR008030">
    <property type="entry name" value="NmrA-like"/>
</dbReference>
<reference evidence="4" key="1">
    <citation type="submission" date="2022-10" db="EMBL/GenBank/DDBJ databases">
        <title>Culturing micro-colonial fungi from biological soil crusts in the Mojave desert and describing Neophaeococcomyces mojavensis, and introducing the new genera and species Taxawa tesnikishii.</title>
        <authorList>
            <person name="Kurbessoian T."/>
            <person name="Stajich J.E."/>
        </authorList>
    </citation>
    <scope>NUCLEOTIDE SEQUENCE</scope>
    <source>
        <strain evidence="4">TK_41</strain>
    </source>
</reference>
<comment type="caution">
    <text evidence="4">The sequence shown here is derived from an EMBL/GenBank/DDBJ whole genome shotgun (WGS) entry which is preliminary data.</text>
</comment>
<evidence type="ECO:0000313" key="4">
    <source>
        <dbReference type="EMBL" id="KAJ9611623.1"/>
    </source>
</evidence>
<evidence type="ECO:0000256" key="2">
    <source>
        <dbReference type="ARBA" id="ARBA00022857"/>
    </source>
</evidence>
<dbReference type="Proteomes" id="UP001172673">
    <property type="component" value="Unassembled WGS sequence"/>
</dbReference>
<evidence type="ECO:0000256" key="1">
    <source>
        <dbReference type="ARBA" id="ARBA00006328"/>
    </source>
</evidence>
<comment type="similarity">
    <text evidence="1">Belongs to the NmrA-type oxidoreductase family.</text>
</comment>
<evidence type="ECO:0000313" key="5">
    <source>
        <dbReference type="Proteomes" id="UP001172673"/>
    </source>
</evidence>
<dbReference type="InterPro" id="IPR051164">
    <property type="entry name" value="NmrA-like_oxidored"/>
</dbReference>
<dbReference type="InterPro" id="IPR036291">
    <property type="entry name" value="NAD(P)-bd_dom_sf"/>
</dbReference>
<organism evidence="4 5">
    <name type="scientific">Cladophialophora chaetospira</name>
    <dbReference type="NCBI Taxonomy" id="386627"/>
    <lineage>
        <taxon>Eukaryota</taxon>
        <taxon>Fungi</taxon>
        <taxon>Dikarya</taxon>
        <taxon>Ascomycota</taxon>
        <taxon>Pezizomycotina</taxon>
        <taxon>Eurotiomycetes</taxon>
        <taxon>Chaetothyriomycetidae</taxon>
        <taxon>Chaetothyriales</taxon>
        <taxon>Herpotrichiellaceae</taxon>
        <taxon>Cladophialophora</taxon>
    </lineage>
</organism>
<proteinExistence type="inferred from homology"/>
<dbReference type="Gene3D" id="3.40.50.720">
    <property type="entry name" value="NAD(P)-binding Rossmann-like Domain"/>
    <property type="match status" value="1"/>
</dbReference>